<dbReference type="Proteomes" id="UP000009192">
    <property type="component" value="Unassembled WGS sequence"/>
</dbReference>
<feature type="domain" description="AMP-dependent synthetase/ligase" evidence="4">
    <location>
        <begin position="604"/>
        <end position="944"/>
    </location>
</feature>
<dbReference type="SMR" id="B4KQN0"/>
<dbReference type="InterPro" id="IPR025110">
    <property type="entry name" value="AMP-bd_C"/>
</dbReference>
<name>B4KQN0_DROMO</name>
<dbReference type="InterPro" id="IPR020845">
    <property type="entry name" value="AMP-binding_CS"/>
</dbReference>
<dbReference type="PANTHER" id="PTHR24096:SF353">
    <property type="entry name" value="GH16244P-RELATED"/>
    <property type="match status" value="1"/>
</dbReference>
<dbReference type="SUPFAM" id="SSF56801">
    <property type="entry name" value="Acetyl-CoA synthetase-like"/>
    <property type="match status" value="2"/>
</dbReference>
<protein>
    <recommendedName>
        <fullName evidence="8">Luciferin 4-monooxygenase</fullName>
    </recommendedName>
</protein>
<comment type="subcellular location">
    <subcellularLocation>
        <location evidence="1">Peroxisome</location>
    </subcellularLocation>
</comment>
<evidence type="ECO:0000313" key="6">
    <source>
        <dbReference type="EMBL" id="EDW08199.2"/>
    </source>
</evidence>
<dbReference type="OrthoDB" id="10253869at2759"/>
<evidence type="ECO:0000259" key="5">
    <source>
        <dbReference type="Pfam" id="PF13193"/>
    </source>
</evidence>
<reference evidence="6 7" key="1">
    <citation type="journal article" date="2007" name="Nature">
        <title>Evolution of genes and genomes on the Drosophila phylogeny.</title>
        <authorList>
            <consortium name="Drosophila 12 Genomes Consortium"/>
            <person name="Clark A.G."/>
            <person name="Eisen M.B."/>
            <person name="Smith D.R."/>
            <person name="Bergman C.M."/>
            <person name="Oliver B."/>
            <person name="Markow T.A."/>
            <person name="Kaufman T.C."/>
            <person name="Kellis M."/>
            <person name="Gelbart W."/>
            <person name="Iyer V.N."/>
            <person name="Pollard D.A."/>
            <person name="Sackton T.B."/>
            <person name="Larracuente A.M."/>
            <person name="Singh N.D."/>
            <person name="Abad J.P."/>
            <person name="Abt D.N."/>
            <person name="Adryan B."/>
            <person name="Aguade M."/>
            <person name="Akashi H."/>
            <person name="Anderson W.W."/>
            <person name="Aquadro C.F."/>
            <person name="Ardell D.H."/>
            <person name="Arguello R."/>
            <person name="Artieri C.G."/>
            <person name="Barbash D.A."/>
            <person name="Barker D."/>
            <person name="Barsanti P."/>
            <person name="Batterham P."/>
            <person name="Batzoglou S."/>
            <person name="Begun D."/>
            <person name="Bhutkar A."/>
            <person name="Blanco E."/>
            <person name="Bosak S.A."/>
            <person name="Bradley R.K."/>
            <person name="Brand A.D."/>
            <person name="Brent M.R."/>
            <person name="Brooks A.N."/>
            <person name="Brown R.H."/>
            <person name="Butlin R.K."/>
            <person name="Caggese C."/>
            <person name="Calvi B.R."/>
            <person name="Bernardo de Carvalho A."/>
            <person name="Caspi A."/>
            <person name="Castrezana S."/>
            <person name="Celniker S.E."/>
            <person name="Chang J.L."/>
            <person name="Chapple C."/>
            <person name="Chatterji S."/>
            <person name="Chinwalla A."/>
            <person name="Civetta A."/>
            <person name="Clifton S.W."/>
            <person name="Comeron J.M."/>
            <person name="Costello J.C."/>
            <person name="Coyne J.A."/>
            <person name="Daub J."/>
            <person name="David R.G."/>
            <person name="Delcher A.L."/>
            <person name="Delehaunty K."/>
            <person name="Do C.B."/>
            <person name="Ebling H."/>
            <person name="Edwards K."/>
            <person name="Eickbush T."/>
            <person name="Evans J.D."/>
            <person name="Filipski A."/>
            <person name="Findeiss S."/>
            <person name="Freyhult E."/>
            <person name="Fulton L."/>
            <person name="Fulton R."/>
            <person name="Garcia A.C."/>
            <person name="Gardiner A."/>
            <person name="Garfield D.A."/>
            <person name="Garvin B.E."/>
            <person name="Gibson G."/>
            <person name="Gilbert D."/>
            <person name="Gnerre S."/>
            <person name="Godfrey J."/>
            <person name="Good R."/>
            <person name="Gotea V."/>
            <person name="Gravely B."/>
            <person name="Greenberg A.J."/>
            <person name="Griffiths-Jones S."/>
            <person name="Gross S."/>
            <person name="Guigo R."/>
            <person name="Gustafson E.A."/>
            <person name="Haerty W."/>
            <person name="Hahn M.W."/>
            <person name="Halligan D.L."/>
            <person name="Halpern A.L."/>
            <person name="Halter G.M."/>
            <person name="Han M.V."/>
            <person name="Heger A."/>
            <person name="Hillier L."/>
            <person name="Hinrichs A.S."/>
            <person name="Holmes I."/>
            <person name="Hoskins R.A."/>
            <person name="Hubisz M.J."/>
            <person name="Hultmark D."/>
            <person name="Huntley M.A."/>
            <person name="Jaffe D.B."/>
            <person name="Jagadeeshan S."/>
            <person name="Jeck W.R."/>
            <person name="Johnson J."/>
            <person name="Jones C.D."/>
            <person name="Jordan W.C."/>
            <person name="Karpen G.H."/>
            <person name="Kataoka E."/>
            <person name="Keightley P.D."/>
            <person name="Kheradpour P."/>
            <person name="Kirkness E.F."/>
            <person name="Koerich L.B."/>
            <person name="Kristiansen K."/>
            <person name="Kudrna D."/>
            <person name="Kulathinal R.J."/>
            <person name="Kumar S."/>
            <person name="Kwok R."/>
            <person name="Lander E."/>
            <person name="Langley C.H."/>
            <person name="Lapoint R."/>
            <person name="Lazzaro B.P."/>
            <person name="Lee S.J."/>
            <person name="Levesque L."/>
            <person name="Li R."/>
            <person name="Lin C.F."/>
            <person name="Lin M.F."/>
            <person name="Lindblad-Toh K."/>
            <person name="Llopart A."/>
            <person name="Long M."/>
            <person name="Low L."/>
            <person name="Lozovsky E."/>
            <person name="Lu J."/>
            <person name="Luo M."/>
            <person name="Machado C.A."/>
            <person name="Makalowski W."/>
            <person name="Marzo M."/>
            <person name="Matsuda M."/>
            <person name="Matzkin L."/>
            <person name="McAllister B."/>
            <person name="McBride C.S."/>
            <person name="McKernan B."/>
            <person name="McKernan K."/>
            <person name="Mendez-Lago M."/>
            <person name="Minx P."/>
            <person name="Mollenhauer M.U."/>
            <person name="Montooth K."/>
            <person name="Mount S.M."/>
            <person name="Mu X."/>
            <person name="Myers E."/>
            <person name="Negre B."/>
            <person name="Newfeld S."/>
            <person name="Nielsen R."/>
            <person name="Noor M.A."/>
            <person name="O'Grady P."/>
            <person name="Pachter L."/>
            <person name="Papaceit M."/>
            <person name="Parisi M.J."/>
            <person name="Parisi M."/>
            <person name="Parts L."/>
            <person name="Pedersen J.S."/>
            <person name="Pesole G."/>
            <person name="Phillippy A.M."/>
            <person name="Ponting C.P."/>
            <person name="Pop M."/>
            <person name="Porcelli D."/>
            <person name="Powell J.R."/>
            <person name="Prohaska S."/>
            <person name="Pruitt K."/>
            <person name="Puig M."/>
            <person name="Quesneville H."/>
            <person name="Ram K.R."/>
            <person name="Rand D."/>
            <person name="Rasmussen M.D."/>
            <person name="Reed L.K."/>
            <person name="Reenan R."/>
            <person name="Reily A."/>
            <person name="Remington K.A."/>
            <person name="Rieger T.T."/>
            <person name="Ritchie M.G."/>
            <person name="Robin C."/>
            <person name="Rogers Y.H."/>
            <person name="Rohde C."/>
            <person name="Rozas J."/>
            <person name="Rubenfield M.J."/>
            <person name="Ruiz A."/>
            <person name="Russo S."/>
            <person name="Salzberg S.L."/>
            <person name="Sanchez-Gracia A."/>
            <person name="Saranga D.J."/>
            <person name="Sato H."/>
            <person name="Schaeffer S.W."/>
            <person name="Schatz M.C."/>
            <person name="Schlenke T."/>
            <person name="Schwartz R."/>
            <person name="Segarra C."/>
            <person name="Singh R.S."/>
            <person name="Sirot L."/>
            <person name="Sirota M."/>
            <person name="Sisneros N.B."/>
            <person name="Smith C.D."/>
            <person name="Smith T.F."/>
            <person name="Spieth J."/>
            <person name="Stage D.E."/>
            <person name="Stark A."/>
            <person name="Stephan W."/>
            <person name="Strausberg R.L."/>
            <person name="Strempel S."/>
            <person name="Sturgill D."/>
            <person name="Sutton G."/>
            <person name="Sutton G.G."/>
            <person name="Tao W."/>
            <person name="Teichmann S."/>
            <person name="Tobari Y.N."/>
            <person name="Tomimura Y."/>
            <person name="Tsolas J.M."/>
            <person name="Valente V.L."/>
            <person name="Venter E."/>
            <person name="Venter J.C."/>
            <person name="Vicario S."/>
            <person name="Vieira F.G."/>
            <person name="Vilella A.J."/>
            <person name="Villasante A."/>
            <person name="Walenz B."/>
            <person name="Wang J."/>
            <person name="Wasserman M."/>
            <person name="Watts T."/>
            <person name="Wilson D."/>
            <person name="Wilson R.K."/>
            <person name="Wing R.A."/>
            <person name="Wolfner M.F."/>
            <person name="Wong A."/>
            <person name="Wong G.K."/>
            <person name="Wu C.I."/>
            <person name="Wu G."/>
            <person name="Yamamoto D."/>
            <person name="Yang H.P."/>
            <person name="Yang S.P."/>
            <person name="Yorke J.A."/>
            <person name="Yoshida K."/>
            <person name="Zdobnov E."/>
            <person name="Zhang P."/>
            <person name="Zhang Y."/>
            <person name="Zimin A.V."/>
            <person name="Baldwin J."/>
            <person name="Abdouelleil A."/>
            <person name="Abdulkadir J."/>
            <person name="Abebe A."/>
            <person name="Abera B."/>
            <person name="Abreu J."/>
            <person name="Acer S.C."/>
            <person name="Aftuck L."/>
            <person name="Alexander A."/>
            <person name="An P."/>
            <person name="Anderson E."/>
            <person name="Anderson S."/>
            <person name="Arachi H."/>
            <person name="Azer M."/>
            <person name="Bachantsang P."/>
            <person name="Barry A."/>
            <person name="Bayul T."/>
            <person name="Berlin A."/>
            <person name="Bessette D."/>
            <person name="Bloom T."/>
            <person name="Blye J."/>
            <person name="Boguslavskiy L."/>
            <person name="Bonnet C."/>
            <person name="Boukhgalter B."/>
            <person name="Bourzgui I."/>
            <person name="Brown A."/>
            <person name="Cahill P."/>
            <person name="Channer S."/>
            <person name="Cheshatsang Y."/>
            <person name="Chuda L."/>
            <person name="Citroen M."/>
            <person name="Collymore A."/>
            <person name="Cooke P."/>
            <person name="Costello M."/>
            <person name="D'Aco K."/>
            <person name="Daza R."/>
            <person name="De Haan G."/>
            <person name="DeGray S."/>
            <person name="DeMaso C."/>
            <person name="Dhargay N."/>
            <person name="Dooley K."/>
            <person name="Dooley E."/>
            <person name="Doricent M."/>
            <person name="Dorje P."/>
            <person name="Dorjee K."/>
            <person name="Dupes A."/>
            <person name="Elong R."/>
            <person name="Falk J."/>
            <person name="Farina A."/>
            <person name="Faro S."/>
            <person name="Ferguson D."/>
            <person name="Fisher S."/>
            <person name="Foley C.D."/>
            <person name="Franke A."/>
            <person name="Friedrich D."/>
            <person name="Gadbois L."/>
            <person name="Gearin G."/>
            <person name="Gearin C.R."/>
            <person name="Giannoukos G."/>
            <person name="Goode T."/>
            <person name="Graham J."/>
            <person name="Grandbois E."/>
            <person name="Grewal S."/>
            <person name="Gyaltsen K."/>
            <person name="Hafez N."/>
            <person name="Hagos B."/>
            <person name="Hall J."/>
            <person name="Henson C."/>
            <person name="Hollinger A."/>
            <person name="Honan T."/>
            <person name="Huard M.D."/>
            <person name="Hughes L."/>
            <person name="Hurhula B."/>
            <person name="Husby M.E."/>
            <person name="Kamat A."/>
            <person name="Kanga B."/>
            <person name="Kashin S."/>
            <person name="Khazanovich D."/>
            <person name="Kisner P."/>
            <person name="Lance K."/>
            <person name="Lara M."/>
            <person name="Lee W."/>
            <person name="Lennon N."/>
            <person name="Letendre F."/>
            <person name="LeVine R."/>
            <person name="Lipovsky A."/>
            <person name="Liu X."/>
            <person name="Liu J."/>
            <person name="Liu S."/>
            <person name="Lokyitsang T."/>
            <person name="Lokyitsang Y."/>
            <person name="Lubonja R."/>
            <person name="Lui A."/>
            <person name="MacDonald P."/>
            <person name="Magnisalis V."/>
            <person name="Maru K."/>
            <person name="Matthews C."/>
            <person name="McCusker W."/>
            <person name="McDonough S."/>
            <person name="Mehta T."/>
            <person name="Meldrim J."/>
            <person name="Meneus L."/>
            <person name="Mihai O."/>
            <person name="Mihalev A."/>
            <person name="Mihova T."/>
            <person name="Mittelman R."/>
            <person name="Mlenga V."/>
            <person name="Montmayeur A."/>
            <person name="Mulrain L."/>
            <person name="Navidi A."/>
            <person name="Naylor J."/>
            <person name="Negash T."/>
            <person name="Nguyen T."/>
            <person name="Nguyen N."/>
            <person name="Nicol R."/>
            <person name="Norbu C."/>
            <person name="Norbu N."/>
            <person name="Novod N."/>
            <person name="O'Neill B."/>
            <person name="Osman S."/>
            <person name="Markiewicz E."/>
            <person name="Oyono O.L."/>
            <person name="Patti C."/>
            <person name="Phunkhang P."/>
            <person name="Pierre F."/>
            <person name="Priest M."/>
            <person name="Raghuraman S."/>
            <person name="Rege F."/>
            <person name="Reyes R."/>
            <person name="Rise C."/>
            <person name="Rogov P."/>
            <person name="Ross K."/>
            <person name="Ryan E."/>
            <person name="Settipalli S."/>
            <person name="Shea T."/>
            <person name="Sherpa N."/>
            <person name="Shi L."/>
            <person name="Shih D."/>
            <person name="Sparrow T."/>
            <person name="Spaulding J."/>
            <person name="Stalker J."/>
            <person name="Stange-Thomann N."/>
            <person name="Stavropoulos S."/>
            <person name="Stone C."/>
            <person name="Strader C."/>
            <person name="Tesfaye S."/>
            <person name="Thomson T."/>
            <person name="Thoulutsang Y."/>
            <person name="Thoulutsang D."/>
            <person name="Topham K."/>
            <person name="Topping I."/>
            <person name="Tsamla T."/>
            <person name="Vassiliev H."/>
            <person name="Vo A."/>
            <person name="Wangchuk T."/>
            <person name="Wangdi T."/>
            <person name="Weiand M."/>
            <person name="Wilkinson J."/>
            <person name="Wilson A."/>
            <person name="Yadav S."/>
            <person name="Young G."/>
            <person name="Yu Q."/>
            <person name="Zembek L."/>
            <person name="Zhong D."/>
            <person name="Zimmer A."/>
            <person name="Zwirko Z."/>
            <person name="Jaffe D.B."/>
            <person name="Alvarez P."/>
            <person name="Brockman W."/>
            <person name="Butler J."/>
            <person name="Chin C."/>
            <person name="Gnerre S."/>
            <person name="Grabherr M."/>
            <person name="Kleber M."/>
            <person name="Mauceli E."/>
            <person name="MacCallum I."/>
        </authorList>
    </citation>
    <scope>NUCLEOTIDE SEQUENCE [LARGE SCALE GENOMIC DNA]</scope>
    <source>
        <strain evidence="7">Tucson 15081-1352.22</strain>
    </source>
</reference>
<evidence type="ECO:0000259" key="4">
    <source>
        <dbReference type="Pfam" id="PF00501"/>
    </source>
</evidence>
<feature type="domain" description="AMP-binding enzyme C-terminal" evidence="5">
    <location>
        <begin position="446"/>
        <end position="525"/>
    </location>
</feature>
<dbReference type="InterPro" id="IPR042099">
    <property type="entry name" value="ANL_N_sf"/>
</dbReference>
<dbReference type="PANTHER" id="PTHR24096">
    <property type="entry name" value="LONG-CHAIN-FATTY-ACID--COA LIGASE"/>
    <property type="match status" value="1"/>
</dbReference>
<comment type="similarity">
    <text evidence="2">Belongs to the ATP-dependent AMP-binding enzyme family.</text>
</comment>
<feature type="domain" description="AMP-binding enzyme C-terminal" evidence="5">
    <location>
        <begin position="1004"/>
        <end position="1083"/>
    </location>
</feature>
<proteinExistence type="inferred from homology"/>
<gene>
    <name evidence="6" type="primary">Dmoj\GI19829</name>
    <name evidence="6" type="ORF">Dmoj_GI19829</name>
</gene>
<dbReference type="EMBL" id="CH933808">
    <property type="protein sequence ID" value="EDW08199.2"/>
    <property type="molecule type" value="Genomic_DNA"/>
</dbReference>
<dbReference type="Pfam" id="PF13193">
    <property type="entry name" value="AMP-binding_C"/>
    <property type="match status" value="2"/>
</dbReference>
<evidence type="ECO:0000256" key="2">
    <source>
        <dbReference type="ARBA" id="ARBA00006432"/>
    </source>
</evidence>
<dbReference type="Gene3D" id="3.40.50.12780">
    <property type="entry name" value="N-terminal domain of ligase-like"/>
    <property type="match status" value="2"/>
</dbReference>
<dbReference type="Gene3D" id="3.30.300.30">
    <property type="match status" value="2"/>
</dbReference>
<keyword evidence="7" id="KW-1185">Reference proteome</keyword>
<dbReference type="HOGENOM" id="CLU_000022_59_2_1"/>
<dbReference type="FunFam" id="3.30.300.30:FF:000007">
    <property type="entry name" value="4-coumarate--CoA ligase 2"/>
    <property type="match status" value="2"/>
</dbReference>
<dbReference type="InterPro" id="IPR045851">
    <property type="entry name" value="AMP-bd_C_sf"/>
</dbReference>
<dbReference type="GO" id="GO:0005777">
    <property type="term" value="C:peroxisome"/>
    <property type="evidence" value="ECO:0007669"/>
    <property type="project" value="UniProtKB-SubCell"/>
</dbReference>
<sequence length="1101" mass="122884">MASTSYDSIEKIWSGPKDKEYYGPDMTLGEVALLILKLHADTVMQVFDPTGETLTGAQLYEQSRRLAHAFQHLNLHRGDVVGISAKNTTYLTEVVIAALLSGTPINPLHPDFDKETVAYMYEITKPKVIFCDVDNYETLAAVKESLKFKTELILLSGKLPGVRNIEDLLKDGAEGYDPKTLFACPHLCGDDTAFIISSSGVTGLPKGVTRSHRSLLNNTKIPQLFTAKTVIFCISPLYWVSCIFTLLVSLVNGCKRIITNKPFSVEYFAEVVSRHQVTFVITVPHHMALLAKSPRTDLVEKLASVQSFVCSGSKLPLTIWNRLYELLGSNRFSVLYGLSEVGGVSKNIGGPVGCEGKLLRNIQVRILDERGNALGPNHTGHIHIKLNQRWGGYYHNPQETQTTVTPDGKWLLTGDHGYFDDEGCLHFQTRDTDVFKYNHFPVYPKQIEDIIQHLPGVHEVGIFGVPDDVSTNLTACAVVREQNEEGQKLTAEQIKAIVAEHLSEAYHLKGGVYFVDQLPKTTNNKIQRRRILEELKQKCGITALIQFTVIKMGSCEVHYDAATRTWLGPRGKEFYGPEMTLGEVTMRVLNLNADKILQHCDITNVQLTGRQLAQQGLTIERAFRQMGLQVGDVIGIAANNTTYLTGVTIAAMLCGTPINPLHPDFDQETVKYMFDITEPKLIFCDVENYEIIKAVNENLAKPAKIYLVNGKIEGVSDVWDLLKEDESIAPAAYVPCPTLNGDHTAFIVCSSGTTGMPKGVTRSHRSLICNCKKLVKNPNTYTRDTVVLSFSPLYWISGTYMLLANLLNGCKRIITHRPYTVEYLLEIVQRHQVTFLFLASHQIALLSKCQIDESKIRAKLESVKVLIGAGSKVCKAVSQRMYDLIGNMRFVVGYGLSEMGGISKNLGGPLGSEGKVMRNVELRVLDKLRMPLGINEVGIIYGHLRYKWAGYYRNPEATKRALSPDGQWLRTGDIGYLDSEGYLYILTRDTDVFKYNNFQIYPEQIEEFILRLPGVSEACVFGVPDEVSTNLTACAVVRTDDEEGRKLTADQVRNIVERYLSSAYHIRGGIFFVDSLPKTSNDKLQRRKVPQMIKNLGIVAE</sequence>
<dbReference type="GO" id="GO:0004467">
    <property type="term" value="F:long-chain fatty acid-CoA ligase activity"/>
    <property type="evidence" value="ECO:0007669"/>
    <property type="project" value="TreeGrafter"/>
</dbReference>
<evidence type="ECO:0000313" key="7">
    <source>
        <dbReference type="Proteomes" id="UP000009192"/>
    </source>
</evidence>
<dbReference type="Pfam" id="PF00501">
    <property type="entry name" value="AMP-binding"/>
    <property type="match status" value="2"/>
</dbReference>
<dbReference type="InParanoid" id="B4KQN0"/>
<evidence type="ECO:0000256" key="3">
    <source>
        <dbReference type="ARBA" id="ARBA00023140"/>
    </source>
</evidence>
<evidence type="ECO:0000256" key="1">
    <source>
        <dbReference type="ARBA" id="ARBA00004275"/>
    </source>
</evidence>
<dbReference type="CDD" id="cd05911">
    <property type="entry name" value="Firefly_Luc_like"/>
    <property type="match status" value="2"/>
</dbReference>
<accession>B4KQN0</accession>
<dbReference type="GO" id="GO:0046949">
    <property type="term" value="P:fatty-acyl-CoA biosynthetic process"/>
    <property type="evidence" value="ECO:0007669"/>
    <property type="project" value="TreeGrafter"/>
</dbReference>
<keyword evidence="3" id="KW-0576">Peroxisome</keyword>
<dbReference type="KEGG" id="dmo:Dmoj_GI19829"/>
<dbReference type="PROSITE" id="PS00455">
    <property type="entry name" value="AMP_BINDING"/>
    <property type="match status" value="1"/>
</dbReference>
<feature type="domain" description="AMP-dependent synthetase/ligase" evidence="4">
    <location>
        <begin position="41"/>
        <end position="394"/>
    </location>
</feature>
<dbReference type="eggNOG" id="KOG1176">
    <property type="taxonomic scope" value="Eukaryota"/>
</dbReference>
<dbReference type="FunFam" id="3.40.50.12780:FF:000025">
    <property type="entry name" value="luciferin 4-monooxygenase"/>
    <property type="match status" value="2"/>
</dbReference>
<dbReference type="AlphaFoldDB" id="B4KQN0"/>
<evidence type="ECO:0008006" key="8">
    <source>
        <dbReference type="Google" id="ProtNLM"/>
    </source>
</evidence>
<organism evidence="6 7">
    <name type="scientific">Drosophila mojavensis</name>
    <name type="common">Fruit fly</name>
    <dbReference type="NCBI Taxonomy" id="7230"/>
    <lineage>
        <taxon>Eukaryota</taxon>
        <taxon>Metazoa</taxon>
        <taxon>Ecdysozoa</taxon>
        <taxon>Arthropoda</taxon>
        <taxon>Hexapoda</taxon>
        <taxon>Insecta</taxon>
        <taxon>Pterygota</taxon>
        <taxon>Neoptera</taxon>
        <taxon>Endopterygota</taxon>
        <taxon>Diptera</taxon>
        <taxon>Brachycera</taxon>
        <taxon>Muscomorpha</taxon>
        <taxon>Ephydroidea</taxon>
        <taxon>Drosophilidae</taxon>
        <taxon>Drosophila</taxon>
    </lineage>
</organism>
<dbReference type="InterPro" id="IPR000873">
    <property type="entry name" value="AMP-dep_synth/lig_dom"/>
</dbReference>